<dbReference type="Proteomes" id="UP000613840">
    <property type="component" value="Unassembled WGS sequence"/>
</dbReference>
<proteinExistence type="predicted"/>
<feature type="domain" description="Aminoglycoside phosphotransferase" evidence="1">
    <location>
        <begin position="48"/>
        <end position="245"/>
    </location>
</feature>
<accession>A0A917S4J5</accession>
<dbReference type="InterPro" id="IPR011009">
    <property type="entry name" value="Kinase-like_dom_sf"/>
</dbReference>
<name>A0A917S4J5_9ACTN</name>
<evidence type="ECO:0000313" key="2">
    <source>
        <dbReference type="EMBL" id="GGL54988.1"/>
    </source>
</evidence>
<dbReference type="InterPro" id="IPR002575">
    <property type="entry name" value="Aminoglycoside_PTrfase"/>
</dbReference>
<comment type="caution">
    <text evidence="2">The sequence shown here is derived from an EMBL/GenBank/DDBJ whole genome shotgun (WGS) entry which is preliminary data.</text>
</comment>
<organism evidence="2 3">
    <name type="scientific">Microlunatus endophyticus</name>
    <dbReference type="NCBI Taxonomy" id="1716077"/>
    <lineage>
        <taxon>Bacteria</taxon>
        <taxon>Bacillati</taxon>
        <taxon>Actinomycetota</taxon>
        <taxon>Actinomycetes</taxon>
        <taxon>Propionibacteriales</taxon>
        <taxon>Propionibacteriaceae</taxon>
        <taxon>Microlunatus</taxon>
    </lineage>
</organism>
<dbReference type="Pfam" id="PF01636">
    <property type="entry name" value="APH"/>
    <property type="match status" value="1"/>
</dbReference>
<keyword evidence="3" id="KW-1185">Reference proteome</keyword>
<dbReference type="PANTHER" id="PTHR21310">
    <property type="entry name" value="AMINOGLYCOSIDE PHOSPHOTRANSFERASE-RELATED-RELATED"/>
    <property type="match status" value="1"/>
</dbReference>
<evidence type="ECO:0000259" key="1">
    <source>
        <dbReference type="Pfam" id="PF01636"/>
    </source>
</evidence>
<dbReference type="Gene3D" id="3.90.1200.10">
    <property type="match status" value="1"/>
</dbReference>
<dbReference type="AlphaFoldDB" id="A0A917S4J5"/>
<dbReference type="InterPro" id="IPR051678">
    <property type="entry name" value="AGP_Transferase"/>
</dbReference>
<sequence length="302" mass="32855">MPYEPMSDQALNWVLEQWARPRFGDGAIIESVERLVGGITAAMDRIVARSADGGRHRAVLRRWIGHRVHVEDHLDAETGALQALAGHRIGAPELISVDRSGRLAGVPSVLMTEVGGRVELAPADLDSWVRRLARVQASIHELPPTLAGAREGWFDPGVDLGWITDTGLRRAALQAADGPMDGQRVFVHGDYQHFNVLWTDGRVTGVVDWTMAGVGPRGIDVGHCMLNLAGLFSAATAENYLQCYQRAAGVRVDPRAVLRALLIWSPEWLDFIPVQVAGRAAVDLAGMSGRVAEAVRRTLLSF</sequence>
<protein>
    <recommendedName>
        <fullName evidence="1">Aminoglycoside phosphotransferase domain-containing protein</fullName>
    </recommendedName>
</protein>
<dbReference type="RefSeq" id="WP_188894224.1">
    <property type="nucleotide sequence ID" value="NZ_BMMZ01000002.1"/>
</dbReference>
<reference evidence="2" key="1">
    <citation type="journal article" date="2014" name="Int. J. Syst. Evol. Microbiol.">
        <title>Complete genome sequence of Corynebacterium casei LMG S-19264T (=DSM 44701T), isolated from a smear-ripened cheese.</title>
        <authorList>
            <consortium name="US DOE Joint Genome Institute (JGI-PGF)"/>
            <person name="Walter F."/>
            <person name="Albersmeier A."/>
            <person name="Kalinowski J."/>
            <person name="Ruckert C."/>
        </authorList>
    </citation>
    <scope>NUCLEOTIDE SEQUENCE</scope>
    <source>
        <strain evidence="2">CGMCC 4.7306</strain>
    </source>
</reference>
<dbReference type="EMBL" id="BMMZ01000002">
    <property type="protein sequence ID" value="GGL54988.1"/>
    <property type="molecule type" value="Genomic_DNA"/>
</dbReference>
<reference evidence="2" key="2">
    <citation type="submission" date="2020-09" db="EMBL/GenBank/DDBJ databases">
        <authorList>
            <person name="Sun Q."/>
            <person name="Zhou Y."/>
        </authorList>
    </citation>
    <scope>NUCLEOTIDE SEQUENCE</scope>
    <source>
        <strain evidence="2">CGMCC 4.7306</strain>
    </source>
</reference>
<gene>
    <name evidence="2" type="ORF">GCM10011575_11720</name>
</gene>
<evidence type="ECO:0000313" key="3">
    <source>
        <dbReference type="Proteomes" id="UP000613840"/>
    </source>
</evidence>
<dbReference type="SUPFAM" id="SSF56112">
    <property type="entry name" value="Protein kinase-like (PK-like)"/>
    <property type="match status" value="1"/>
</dbReference>